<evidence type="ECO:0000256" key="1">
    <source>
        <dbReference type="ARBA" id="ARBA00004123"/>
    </source>
</evidence>
<keyword evidence="8" id="KW-0010">Activator</keyword>
<evidence type="ECO:0000313" key="10">
    <source>
        <dbReference type="EMBL" id="WAQ91105.1"/>
    </source>
</evidence>
<comment type="subcellular location">
    <subcellularLocation>
        <location evidence="1 8">Nucleus</location>
    </subcellularLocation>
</comment>
<name>A0ABY7D1J9_9BASI</name>
<dbReference type="EMBL" id="CP110433">
    <property type="protein sequence ID" value="WAQ91105.1"/>
    <property type="molecule type" value="Genomic_DNA"/>
</dbReference>
<evidence type="ECO:0000256" key="8">
    <source>
        <dbReference type="RuleBase" id="RU364140"/>
    </source>
</evidence>
<evidence type="ECO:0000256" key="3">
    <source>
        <dbReference type="ARBA" id="ARBA00019610"/>
    </source>
</evidence>
<proteinExistence type="inferred from homology"/>
<keyword evidence="5 8" id="KW-0804">Transcription</keyword>
<dbReference type="PANTHER" id="PTHR13114:SF7">
    <property type="entry name" value="MEDIATOR OF RNA POLYMERASE II TRANSCRIPTION SUBUNIT 17"/>
    <property type="match status" value="1"/>
</dbReference>
<comment type="subunit">
    <text evidence="8">Component of the Mediator complex.</text>
</comment>
<evidence type="ECO:0000313" key="11">
    <source>
        <dbReference type="Proteomes" id="UP001164743"/>
    </source>
</evidence>
<evidence type="ECO:0000256" key="5">
    <source>
        <dbReference type="ARBA" id="ARBA00023163"/>
    </source>
</evidence>
<evidence type="ECO:0000256" key="9">
    <source>
        <dbReference type="SAM" id="MobiDB-lite"/>
    </source>
</evidence>
<sequence length="723" mass="79743">MTTQPHGVHADDCIVAPLSGSQSPLAKPGAASKKSNNKHLLNPIQSFELQTHQARLGASPILLHSGPMGDRHPSIALAPPAPRLLANDLPADRDPASAQKDILWDFSDGGAKIWKEPQDQASKLTSNLKRLWVERGDFSQLTIESIENQKQKTEPEPEVPKRGGEDATENKPSTSSETITVDELWEMRMQMVHQLLVMSGELSTGLDLLNTLLAPLAPEAVDTSSLPLPSGGIAPMTHSLNHLTPQPEPITLINSAVSLMRKQKAAKNASSLLKRAAAEIAREAKRSQNEWDTLLKLREAGWNLRPKGARPGAELSLMGRGAERAAKEIGIAYATTEAAEALRASSFASLQPLNLDNHDSTKISLKLPPRPRRRLTIVLTLPNQPIECFSPWDSCNLQETDALPFGEDLELARAEVLEEEIFGEISKEAQSSTTYRTSTSDRSVVVKGFWEDAEICFEMLESHEETESTTEKSSKCRLISALIRLLMISIYRSRRSYAIGLINPNTQPSHPKILEPVLDLIVFAIYTHRLHKLFREAVSDLKPTMLEVEGELDPILESASEMVNLLCGRSHTPPHKLEVGGTATLRIMGRRSITFSITCPVVISFWLKDEPMRIGPDQLYSVLVNGINQSIIDLSVEMIGVEEIMIKQAPTGLVCQSIRRKIFLAPKFRFGTGLTIKVQELGSGKTTSRHECKTEQLEPSLNDYLGQVGLAEWVESLKAYMLA</sequence>
<dbReference type="PANTHER" id="PTHR13114">
    <property type="entry name" value="MEDIATOR OF RNA POLYMERASE II TRANSCRIPTION SUBUNIT 17"/>
    <property type="match status" value="1"/>
</dbReference>
<evidence type="ECO:0000256" key="6">
    <source>
        <dbReference type="ARBA" id="ARBA00023242"/>
    </source>
</evidence>
<feature type="compositionally biased region" description="Basic and acidic residues" evidence="9">
    <location>
        <begin position="147"/>
        <end position="169"/>
    </location>
</feature>
<feature type="region of interest" description="Disordered" evidence="9">
    <location>
        <begin position="143"/>
        <end position="177"/>
    </location>
</feature>
<evidence type="ECO:0000256" key="2">
    <source>
        <dbReference type="ARBA" id="ARBA00005635"/>
    </source>
</evidence>
<dbReference type="Pfam" id="PF10156">
    <property type="entry name" value="Med17"/>
    <property type="match status" value="1"/>
</dbReference>
<organism evidence="10 11">
    <name type="scientific">Puccinia triticina</name>
    <dbReference type="NCBI Taxonomy" id="208348"/>
    <lineage>
        <taxon>Eukaryota</taxon>
        <taxon>Fungi</taxon>
        <taxon>Dikarya</taxon>
        <taxon>Basidiomycota</taxon>
        <taxon>Pucciniomycotina</taxon>
        <taxon>Pucciniomycetes</taxon>
        <taxon>Pucciniales</taxon>
        <taxon>Pucciniaceae</taxon>
        <taxon>Puccinia</taxon>
    </lineage>
</organism>
<comment type="similarity">
    <text evidence="2 8">Belongs to the Mediator complex subunit 17 family.</text>
</comment>
<dbReference type="Proteomes" id="UP001164743">
    <property type="component" value="Chromosome 13A"/>
</dbReference>
<evidence type="ECO:0000256" key="4">
    <source>
        <dbReference type="ARBA" id="ARBA00023015"/>
    </source>
</evidence>
<evidence type="ECO:0000256" key="7">
    <source>
        <dbReference type="ARBA" id="ARBA00032014"/>
    </source>
</evidence>
<gene>
    <name evidence="8" type="primary">MED17</name>
    <name evidence="10" type="ORF">PtA15_13A506</name>
</gene>
<feature type="region of interest" description="Disordered" evidence="9">
    <location>
        <begin position="1"/>
        <end position="39"/>
    </location>
</feature>
<reference evidence="10" key="1">
    <citation type="submission" date="2022-10" db="EMBL/GenBank/DDBJ databases">
        <title>Puccinia triticina Genome sequencing and assembly.</title>
        <authorList>
            <person name="Li C."/>
        </authorList>
    </citation>
    <scope>NUCLEOTIDE SEQUENCE</scope>
    <source>
        <strain evidence="10">Pt15</strain>
    </source>
</reference>
<comment type="function">
    <text evidence="8">Component of the Mediator complex, a coactivator involved in the regulated transcription of nearly all RNA polymerase II-dependent genes. Mediator functions as a bridge to convey information from gene-specific regulatory proteins to the basal RNA polymerase II transcription machinery. Mediator is recruited to promoters by direct interactions with regulatory proteins and serves as a scaffold for the assembly of a functional preinitiation complex with RNA polymerase II and the general transcription factors.</text>
</comment>
<dbReference type="RefSeq" id="XP_053026660.1">
    <property type="nucleotide sequence ID" value="XM_053162711.1"/>
</dbReference>
<dbReference type="InterPro" id="IPR019313">
    <property type="entry name" value="Mediator_Med17"/>
</dbReference>
<protein>
    <recommendedName>
        <fullName evidence="3 8">Mediator of RNA polymerase II transcription subunit 17</fullName>
    </recommendedName>
    <alternativeName>
        <fullName evidence="7 8">Mediator complex subunit 17</fullName>
    </alternativeName>
</protein>
<accession>A0ABY7D1J9</accession>
<keyword evidence="4 8" id="KW-0805">Transcription regulation</keyword>
<dbReference type="GeneID" id="77803606"/>
<keyword evidence="6 8" id="KW-0539">Nucleus</keyword>
<keyword evidence="11" id="KW-1185">Reference proteome</keyword>